<accession>A0A9P4LJV4</accession>
<keyword evidence="3" id="KW-1185">Reference proteome</keyword>
<sequence length="212" mass="23151">MRCLVTVASWPKLPPASPSDHTVAFTSSSQITDILGAGTCLILGLAAVDYGHPPCDLAAAEAPPVVYEYRPRPRPQVSFFLLQQLPQPPPPSMQFNLLPPLAHHGIFLSMSVTQISAKHSRCLTLESSPIVITTRTHNNTPTHRTSTPTTHPRSQPIPPRHIGVHQSSRITKFSSRAPSLIFDHVDNNTNHRRSEISTPGMRRIGASADSTK</sequence>
<evidence type="ECO:0000313" key="3">
    <source>
        <dbReference type="Proteomes" id="UP000799777"/>
    </source>
</evidence>
<organism evidence="2 3">
    <name type="scientific">Setomelanomma holmii</name>
    <dbReference type="NCBI Taxonomy" id="210430"/>
    <lineage>
        <taxon>Eukaryota</taxon>
        <taxon>Fungi</taxon>
        <taxon>Dikarya</taxon>
        <taxon>Ascomycota</taxon>
        <taxon>Pezizomycotina</taxon>
        <taxon>Dothideomycetes</taxon>
        <taxon>Pleosporomycetidae</taxon>
        <taxon>Pleosporales</taxon>
        <taxon>Pleosporineae</taxon>
        <taxon>Phaeosphaeriaceae</taxon>
        <taxon>Setomelanomma</taxon>
    </lineage>
</organism>
<feature type="region of interest" description="Disordered" evidence="1">
    <location>
        <begin position="135"/>
        <end position="165"/>
    </location>
</feature>
<dbReference type="AlphaFoldDB" id="A0A9P4LJV4"/>
<evidence type="ECO:0000313" key="2">
    <source>
        <dbReference type="EMBL" id="KAF2027002.1"/>
    </source>
</evidence>
<proteinExistence type="predicted"/>
<dbReference type="Proteomes" id="UP000799777">
    <property type="component" value="Unassembled WGS sequence"/>
</dbReference>
<gene>
    <name evidence="2" type="ORF">EK21DRAFT_115244</name>
</gene>
<dbReference type="EMBL" id="ML978233">
    <property type="protein sequence ID" value="KAF2027002.1"/>
    <property type="molecule type" value="Genomic_DNA"/>
</dbReference>
<feature type="region of interest" description="Disordered" evidence="1">
    <location>
        <begin position="190"/>
        <end position="212"/>
    </location>
</feature>
<feature type="compositionally biased region" description="Low complexity" evidence="1">
    <location>
        <begin position="135"/>
        <end position="154"/>
    </location>
</feature>
<name>A0A9P4LJV4_9PLEO</name>
<evidence type="ECO:0000256" key="1">
    <source>
        <dbReference type="SAM" id="MobiDB-lite"/>
    </source>
</evidence>
<protein>
    <submittedName>
        <fullName evidence="2">Uncharacterized protein</fullName>
    </submittedName>
</protein>
<comment type="caution">
    <text evidence="2">The sequence shown here is derived from an EMBL/GenBank/DDBJ whole genome shotgun (WGS) entry which is preliminary data.</text>
</comment>
<reference evidence="2" key="1">
    <citation type="journal article" date="2020" name="Stud. Mycol.">
        <title>101 Dothideomycetes genomes: a test case for predicting lifestyles and emergence of pathogens.</title>
        <authorList>
            <person name="Haridas S."/>
            <person name="Albert R."/>
            <person name="Binder M."/>
            <person name="Bloem J."/>
            <person name="Labutti K."/>
            <person name="Salamov A."/>
            <person name="Andreopoulos B."/>
            <person name="Baker S."/>
            <person name="Barry K."/>
            <person name="Bills G."/>
            <person name="Bluhm B."/>
            <person name="Cannon C."/>
            <person name="Castanera R."/>
            <person name="Culley D."/>
            <person name="Daum C."/>
            <person name="Ezra D."/>
            <person name="Gonzalez J."/>
            <person name="Henrissat B."/>
            <person name="Kuo A."/>
            <person name="Liang C."/>
            <person name="Lipzen A."/>
            <person name="Lutzoni F."/>
            <person name="Magnuson J."/>
            <person name="Mondo S."/>
            <person name="Nolan M."/>
            <person name="Ohm R."/>
            <person name="Pangilinan J."/>
            <person name="Park H.-J."/>
            <person name="Ramirez L."/>
            <person name="Alfaro M."/>
            <person name="Sun H."/>
            <person name="Tritt A."/>
            <person name="Yoshinaga Y."/>
            <person name="Zwiers L.-H."/>
            <person name="Turgeon B."/>
            <person name="Goodwin S."/>
            <person name="Spatafora J."/>
            <person name="Crous P."/>
            <person name="Grigoriev I."/>
        </authorList>
    </citation>
    <scope>NUCLEOTIDE SEQUENCE</scope>
    <source>
        <strain evidence="2">CBS 110217</strain>
    </source>
</reference>